<keyword evidence="1 3" id="KW-0807">Transducer</keyword>
<evidence type="ECO:0000313" key="8">
    <source>
        <dbReference type="EMBL" id="MBC8179065.1"/>
    </source>
</evidence>
<reference evidence="8 9" key="1">
    <citation type="submission" date="2020-08" db="EMBL/GenBank/DDBJ databases">
        <title>Bridging the membrane lipid divide: bacteria of the FCB group superphylum have the potential to synthesize archaeal ether lipids.</title>
        <authorList>
            <person name="Villanueva L."/>
            <person name="Von Meijenfeldt F.A.B."/>
            <person name="Westbye A.B."/>
            <person name="Yadav S."/>
            <person name="Hopmans E.C."/>
            <person name="Dutilh B.E."/>
            <person name="Sinninghe Damste J.S."/>
        </authorList>
    </citation>
    <scope>NUCLEOTIDE SEQUENCE [LARGE SCALE GENOMIC DNA]</scope>
    <source>
        <strain evidence="8">NIOZ-UU27</strain>
    </source>
</reference>
<dbReference type="GO" id="GO:0004888">
    <property type="term" value="F:transmembrane signaling receptor activity"/>
    <property type="evidence" value="ECO:0007669"/>
    <property type="project" value="InterPro"/>
</dbReference>
<protein>
    <submittedName>
        <fullName evidence="8">PAS domain-containing protein</fullName>
    </submittedName>
</protein>
<dbReference type="PROSITE" id="PS50111">
    <property type="entry name" value="CHEMOTAXIS_TRANSDUC_2"/>
    <property type="match status" value="1"/>
</dbReference>
<dbReference type="Gene3D" id="1.10.287.950">
    <property type="entry name" value="Methyl-accepting chemotaxis protein"/>
    <property type="match status" value="1"/>
</dbReference>
<feature type="transmembrane region" description="Helical" evidence="4">
    <location>
        <begin position="60"/>
        <end position="79"/>
    </location>
</feature>
<dbReference type="GO" id="GO:0016020">
    <property type="term" value="C:membrane"/>
    <property type="evidence" value="ECO:0007669"/>
    <property type="project" value="InterPro"/>
</dbReference>
<dbReference type="SMART" id="SM00304">
    <property type="entry name" value="HAMP"/>
    <property type="match status" value="2"/>
</dbReference>
<feature type="domain" description="PAC" evidence="6">
    <location>
        <begin position="326"/>
        <end position="392"/>
    </location>
</feature>
<evidence type="ECO:0000256" key="3">
    <source>
        <dbReference type="PROSITE-ProRule" id="PRU00284"/>
    </source>
</evidence>
<dbReference type="PROSITE" id="PS50885">
    <property type="entry name" value="HAMP"/>
    <property type="match status" value="1"/>
</dbReference>
<dbReference type="CDD" id="cd00130">
    <property type="entry name" value="PAS"/>
    <property type="match status" value="1"/>
</dbReference>
<evidence type="ECO:0000256" key="4">
    <source>
        <dbReference type="SAM" id="Phobius"/>
    </source>
</evidence>
<dbReference type="InterPro" id="IPR035965">
    <property type="entry name" value="PAS-like_dom_sf"/>
</dbReference>
<feature type="domain" description="HAMP" evidence="7">
    <location>
        <begin position="401"/>
        <end position="440"/>
    </location>
</feature>
<dbReference type="GO" id="GO:0006935">
    <property type="term" value="P:chemotaxis"/>
    <property type="evidence" value="ECO:0007669"/>
    <property type="project" value="InterPro"/>
</dbReference>
<dbReference type="Pfam" id="PF00672">
    <property type="entry name" value="HAMP"/>
    <property type="match status" value="1"/>
</dbReference>
<dbReference type="Gene3D" id="3.30.450.20">
    <property type="entry name" value="PAS domain"/>
    <property type="match status" value="1"/>
</dbReference>
<dbReference type="PANTHER" id="PTHR32089">
    <property type="entry name" value="METHYL-ACCEPTING CHEMOTAXIS PROTEIN MCPB"/>
    <property type="match status" value="1"/>
</dbReference>
<feature type="transmembrane region" description="Helical" evidence="4">
    <location>
        <begin position="91"/>
        <end position="109"/>
    </location>
</feature>
<evidence type="ECO:0000259" key="7">
    <source>
        <dbReference type="PROSITE" id="PS50885"/>
    </source>
</evidence>
<dbReference type="SMART" id="SM00283">
    <property type="entry name" value="MA"/>
    <property type="match status" value="1"/>
</dbReference>
<sequence length="718" mass="77250">MREQAGFNRNLTKNRTASHSQFNLGVIGMIALGGALPVVGTIVSYLFLPDWRWPNIPVHSVDEAVGAFAALTLAMMLFMQHRAEQGTGYRVWMACGFTGMGILALTHALPQPGPAFVWLYSTSNLIGGVFFAMVWLPDRVDRSGRGMGAPWIVAVGAVIFGALSLAYPDAIPTMVKEGAFTSTAKAINIVGGLLFLAATIHLVLRYRAKGDFDDLLFANISLLLGVAGVIFDFSRLWDASWWFWHLLRLIAFLIALGYLFVVFRRTGAKQDLLVEYLNKVPTPLSVIDREFTIQFISEIGARFAGTSVDAATGRKCYTVFRTEHCQTPECRLGQAMEKDGFFTGQTTALGADAVPIQYTGAPLKDGAGNIVGALDFVTDISDLKRAQQVLEDAMTEYMVFAEKVGAGDLSIRLEVDAGDVIGRLGVALNRMVEKLTELAVQSRDATGEITSMTAEILATTSQQAATVTQQAAAVTETSSTVQEVRQTAEQSHERIRIVSEIVQESTGVVEQGLQAVQETVKGMDSVKEQVGNIAETILALSEQTQQIGEIISSVNDIADQSNLLALNAAIEAARAGEAGKGFAVVAGEVRTLAEQSRQATAQVRDILGEIQKATNTAVMVTEEGTKRAEAGQELARTTGEAFRAINERIRKVVEAAQQIAASAKQQLAGVDQVGSAMESIDQAAAQTEAGTKQTEKAVHGLNALAEQLRGIVEQYKLN</sequence>
<evidence type="ECO:0000259" key="6">
    <source>
        <dbReference type="PROSITE" id="PS50113"/>
    </source>
</evidence>
<dbReference type="InterPro" id="IPR013656">
    <property type="entry name" value="PAS_4"/>
</dbReference>
<dbReference type="PRINTS" id="PR00260">
    <property type="entry name" value="CHEMTRNSDUCR"/>
</dbReference>
<dbReference type="CDD" id="cd11386">
    <property type="entry name" value="MCP_signal"/>
    <property type="match status" value="1"/>
</dbReference>
<accession>A0A8J6N4X2</accession>
<dbReference type="NCBIfam" id="TIGR00229">
    <property type="entry name" value="sensory_box"/>
    <property type="match status" value="1"/>
</dbReference>
<evidence type="ECO:0000256" key="1">
    <source>
        <dbReference type="ARBA" id="ARBA00023224"/>
    </source>
</evidence>
<dbReference type="CDD" id="cd06225">
    <property type="entry name" value="HAMP"/>
    <property type="match status" value="1"/>
</dbReference>
<dbReference type="Proteomes" id="UP000650524">
    <property type="component" value="Unassembled WGS sequence"/>
</dbReference>
<dbReference type="PROSITE" id="PS50113">
    <property type="entry name" value="PAC"/>
    <property type="match status" value="1"/>
</dbReference>
<dbReference type="SUPFAM" id="SSF55785">
    <property type="entry name" value="PYP-like sensor domain (PAS domain)"/>
    <property type="match status" value="1"/>
</dbReference>
<dbReference type="InterPro" id="IPR004090">
    <property type="entry name" value="Chemotax_Me-accpt_rcpt"/>
</dbReference>
<dbReference type="InterPro" id="IPR000014">
    <property type="entry name" value="PAS"/>
</dbReference>
<dbReference type="InterPro" id="IPR003660">
    <property type="entry name" value="HAMP_dom"/>
</dbReference>
<keyword evidence="4" id="KW-1133">Transmembrane helix</keyword>
<comment type="caution">
    <text evidence="8">The sequence shown here is derived from an EMBL/GenBank/DDBJ whole genome shotgun (WGS) entry which is preliminary data.</text>
</comment>
<evidence type="ECO:0000256" key="2">
    <source>
        <dbReference type="ARBA" id="ARBA00029447"/>
    </source>
</evidence>
<feature type="transmembrane region" description="Helical" evidence="4">
    <location>
        <begin position="148"/>
        <end position="166"/>
    </location>
</feature>
<dbReference type="PANTHER" id="PTHR32089:SF112">
    <property type="entry name" value="LYSOZYME-LIKE PROTEIN-RELATED"/>
    <property type="match status" value="1"/>
</dbReference>
<dbReference type="InterPro" id="IPR004089">
    <property type="entry name" value="MCPsignal_dom"/>
</dbReference>
<feature type="domain" description="Methyl-accepting transducer" evidence="5">
    <location>
        <begin position="445"/>
        <end position="681"/>
    </location>
</feature>
<organism evidence="8 9">
    <name type="scientific">Candidatus Desulfacyla euxinica</name>
    <dbReference type="NCBI Taxonomy" id="2841693"/>
    <lineage>
        <taxon>Bacteria</taxon>
        <taxon>Deltaproteobacteria</taxon>
        <taxon>Candidatus Desulfacyla</taxon>
    </lineage>
</organism>
<evidence type="ECO:0000313" key="9">
    <source>
        <dbReference type="Proteomes" id="UP000650524"/>
    </source>
</evidence>
<dbReference type="AlphaFoldDB" id="A0A8J6N4X2"/>
<gene>
    <name evidence="8" type="ORF">H8E19_16800</name>
</gene>
<keyword evidence="4" id="KW-0472">Membrane</keyword>
<dbReference type="Pfam" id="PF00015">
    <property type="entry name" value="MCPsignal"/>
    <property type="match status" value="1"/>
</dbReference>
<dbReference type="InterPro" id="IPR000700">
    <property type="entry name" value="PAS-assoc_C"/>
</dbReference>
<feature type="transmembrane region" description="Helical" evidence="4">
    <location>
        <begin position="115"/>
        <end position="136"/>
    </location>
</feature>
<keyword evidence="4" id="KW-0812">Transmembrane</keyword>
<comment type="similarity">
    <text evidence="2">Belongs to the methyl-accepting chemotaxis (MCP) protein family.</text>
</comment>
<feature type="transmembrane region" description="Helical" evidence="4">
    <location>
        <begin position="21"/>
        <end position="48"/>
    </location>
</feature>
<dbReference type="FunFam" id="1.10.287.950:FF:000001">
    <property type="entry name" value="Methyl-accepting chemotaxis sensory transducer"/>
    <property type="match status" value="1"/>
</dbReference>
<feature type="transmembrane region" description="Helical" evidence="4">
    <location>
        <begin position="242"/>
        <end position="263"/>
    </location>
</feature>
<dbReference type="GO" id="GO:0007165">
    <property type="term" value="P:signal transduction"/>
    <property type="evidence" value="ECO:0007669"/>
    <property type="project" value="UniProtKB-KW"/>
</dbReference>
<feature type="transmembrane region" description="Helical" evidence="4">
    <location>
        <begin position="186"/>
        <end position="204"/>
    </location>
</feature>
<dbReference type="EMBL" id="JACNJD010000342">
    <property type="protein sequence ID" value="MBC8179065.1"/>
    <property type="molecule type" value="Genomic_DNA"/>
</dbReference>
<feature type="transmembrane region" description="Helical" evidence="4">
    <location>
        <begin position="216"/>
        <end position="236"/>
    </location>
</feature>
<evidence type="ECO:0000259" key="5">
    <source>
        <dbReference type="PROSITE" id="PS50111"/>
    </source>
</evidence>
<dbReference type="Pfam" id="PF08448">
    <property type="entry name" value="PAS_4"/>
    <property type="match status" value="1"/>
</dbReference>
<dbReference type="SUPFAM" id="SSF58104">
    <property type="entry name" value="Methyl-accepting chemotaxis protein (MCP) signaling domain"/>
    <property type="match status" value="1"/>
</dbReference>
<proteinExistence type="inferred from homology"/>
<name>A0A8J6N4X2_9DELT</name>